<feature type="region of interest" description="Disordered" evidence="1">
    <location>
        <begin position="32"/>
        <end position="128"/>
    </location>
</feature>
<keyword evidence="2" id="KW-1185">Reference proteome</keyword>
<feature type="compositionally biased region" description="Polar residues" evidence="1">
    <location>
        <begin position="113"/>
        <end position="128"/>
    </location>
</feature>
<dbReference type="Proteomes" id="UP000095287">
    <property type="component" value="Unplaced"/>
</dbReference>
<reference evidence="3" key="1">
    <citation type="submission" date="2016-11" db="UniProtKB">
        <authorList>
            <consortium name="WormBaseParasite"/>
        </authorList>
    </citation>
    <scope>IDENTIFICATION</scope>
</reference>
<evidence type="ECO:0000313" key="3">
    <source>
        <dbReference type="WBParaSite" id="L893_g21797.t1"/>
    </source>
</evidence>
<feature type="compositionally biased region" description="Polar residues" evidence="1">
    <location>
        <begin position="32"/>
        <end position="43"/>
    </location>
</feature>
<dbReference type="WBParaSite" id="L893_g21797.t1">
    <property type="protein sequence ID" value="L893_g21797.t1"/>
    <property type="gene ID" value="L893_g21797"/>
</dbReference>
<organism evidence="2 3">
    <name type="scientific">Steinernema glaseri</name>
    <dbReference type="NCBI Taxonomy" id="37863"/>
    <lineage>
        <taxon>Eukaryota</taxon>
        <taxon>Metazoa</taxon>
        <taxon>Ecdysozoa</taxon>
        <taxon>Nematoda</taxon>
        <taxon>Chromadorea</taxon>
        <taxon>Rhabditida</taxon>
        <taxon>Tylenchina</taxon>
        <taxon>Panagrolaimomorpha</taxon>
        <taxon>Strongyloidoidea</taxon>
        <taxon>Steinernematidae</taxon>
        <taxon>Steinernema</taxon>
    </lineage>
</organism>
<sequence length="176" mass="19780">MASDCETLGAVSKLAKDSEFFIVAAIIETRMSRQARQTDTQRTPPEVNPKLLGYPTRVRTRTRNVLGTRPEPGPTRSDPVRKPDPTRKTRPETRPEPTSGHHASNGDREWRSNRSGLNNNGEQTQSPANYWHIDQLGVTSKQNLIRRIEVRVASRALTYLYTTPFGSFDIQCASCS</sequence>
<evidence type="ECO:0000256" key="1">
    <source>
        <dbReference type="SAM" id="MobiDB-lite"/>
    </source>
</evidence>
<name>A0A1I7Z1E6_9BILA</name>
<accession>A0A1I7Z1E6</accession>
<protein>
    <submittedName>
        <fullName evidence="3">F5/8 type C domain-containing protein</fullName>
    </submittedName>
</protein>
<feature type="compositionally biased region" description="Basic and acidic residues" evidence="1">
    <location>
        <begin position="78"/>
        <end position="95"/>
    </location>
</feature>
<dbReference type="AlphaFoldDB" id="A0A1I7Z1E6"/>
<evidence type="ECO:0000313" key="2">
    <source>
        <dbReference type="Proteomes" id="UP000095287"/>
    </source>
</evidence>
<proteinExistence type="predicted"/>